<organism evidence="2 3">
    <name type="scientific">Paraburkholderia ribeironis</name>
    <dbReference type="NCBI Taxonomy" id="1247936"/>
    <lineage>
        <taxon>Bacteria</taxon>
        <taxon>Pseudomonadati</taxon>
        <taxon>Pseudomonadota</taxon>
        <taxon>Betaproteobacteria</taxon>
        <taxon>Burkholderiales</taxon>
        <taxon>Burkholderiaceae</taxon>
        <taxon>Paraburkholderia</taxon>
    </lineage>
</organism>
<reference evidence="2 3" key="1">
    <citation type="submission" date="2016-12" db="EMBL/GenBank/DDBJ databases">
        <authorList>
            <person name="Song W.-J."/>
            <person name="Kurnit D.M."/>
        </authorList>
    </citation>
    <scope>NUCLEOTIDE SEQUENCE [LARGE SCALE GENOMIC DNA]</scope>
    <source>
        <strain evidence="2 3">STM7296</strain>
    </source>
</reference>
<evidence type="ECO:0000313" key="2">
    <source>
        <dbReference type="EMBL" id="SIT48923.1"/>
    </source>
</evidence>
<gene>
    <name evidence="2" type="ORF">BN2475_1180010</name>
</gene>
<dbReference type="STRING" id="1247936.BN2475_1180010"/>
<sequence>MPGNIGSGLVMGSGFAPGQVAQTVEPQGFSVRNGPFRVPRGATSICLTLAVRLRYVPLVERRDTARGATDGRTSIPRSEETQ</sequence>
<dbReference type="EMBL" id="CYGX02000118">
    <property type="protein sequence ID" value="SIT48923.1"/>
    <property type="molecule type" value="Genomic_DNA"/>
</dbReference>
<dbReference type="AlphaFoldDB" id="A0A1N7SNH6"/>
<dbReference type="Proteomes" id="UP000187012">
    <property type="component" value="Unassembled WGS sequence"/>
</dbReference>
<evidence type="ECO:0000313" key="3">
    <source>
        <dbReference type="Proteomes" id="UP000187012"/>
    </source>
</evidence>
<name>A0A1N7SNH6_9BURK</name>
<keyword evidence="3" id="KW-1185">Reference proteome</keyword>
<proteinExistence type="predicted"/>
<protein>
    <submittedName>
        <fullName evidence="2">Uncharacterized protein</fullName>
    </submittedName>
</protein>
<accession>A0A1N7SNH6</accession>
<evidence type="ECO:0000256" key="1">
    <source>
        <dbReference type="SAM" id="MobiDB-lite"/>
    </source>
</evidence>
<feature type="region of interest" description="Disordered" evidence="1">
    <location>
        <begin position="62"/>
        <end position="82"/>
    </location>
</feature>